<accession>A0A6S6U1T6</accession>
<dbReference type="EMBL" id="CACVAY010000127">
    <property type="protein sequence ID" value="CAA6825674.1"/>
    <property type="molecule type" value="Genomic_DNA"/>
</dbReference>
<evidence type="ECO:0000313" key="1">
    <source>
        <dbReference type="EMBL" id="CAA6825674.1"/>
    </source>
</evidence>
<dbReference type="Gene3D" id="3.30.1490.300">
    <property type="match status" value="1"/>
</dbReference>
<name>A0A6S6U1T6_9GAMM</name>
<dbReference type="InterPro" id="IPR043129">
    <property type="entry name" value="ATPase_NBD"/>
</dbReference>
<dbReference type="AlphaFoldDB" id="A0A6S6U1T6"/>
<dbReference type="PANTHER" id="PTHR32432:SF3">
    <property type="entry name" value="ETHANOLAMINE UTILIZATION PROTEIN EUTJ"/>
    <property type="match status" value="1"/>
</dbReference>
<protein>
    <submittedName>
        <fullName evidence="1">Type IV pilus biogenesis protein PilM</fullName>
    </submittedName>
</protein>
<dbReference type="NCBIfam" id="TIGR01175">
    <property type="entry name" value="pilM"/>
    <property type="match status" value="1"/>
</dbReference>
<proteinExistence type="predicted"/>
<dbReference type="Pfam" id="PF11104">
    <property type="entry name" value="PilM_2"/>
    <property type="match status" value="1"/>
</dbReference>
<gene>
    <name evidence="1" type="ORF">HELGO_WM8032</name>
</gene>
<reference evidence="1" key="1">
    <citation type="submission" date="2020-01" db="EMBL/GenBank/DDBJ databases">
        <authorList>
            <person name="Meier V. D."/>
            <person name="Meier V D."/>
        </authorList>
    </citation>
    <scope>NUCLEOTIDE SEQUENCE</scope>
    <source>
        <strain evidence="1">HLG_WM_MAG_07</strain>
    </source>
</reference>
<dbReference type="PIRSF" id="PIRSF019169">
    <property type="entry name" value="PilM"/>
    <property type="match status" value="1"/>
</dbReference>
<organism evidence="1">
    <name type="scientific">uncultured Thiotrichaceae bacterium</name>
    <dbReference type="NCBI Taxonomy" id="298394"/>
    <lineage>
        <taxon>Bacteria</taxon>
        <taxon>Pseudomonadati</taxon>
        <taxon>Pseudomonadota</taxon>
        <taxon>Gammaproteobacteria</taxon>
        <taxon>Thiotrichales</taxon>
        <taxon>Thiotrichaceae</taxon>
        <taxon>environmental samples</taxon>
    </lineage>
</organism>
<dbReference type="InterPro" id="IPR005883">
    <property type="entry name" value="PilM"/>
</dbReference>
<dbReference type="Gene3D" id="3.30.420.40">
    <property type="match status" value="2"/>
</dbReference>
<dbReference type="SUPFAM" id="SSF53067">
    <property type="entry name" value="Actin-like ATPase domain"/>
    <property type="match status" value="2"/>
</dbReference>
<sequence>MFSIGRNKGNLLGIDISSSAVKLIELSKSGKGYRLESYNVAPLPEGAAQERDLLNPEPIGEAIKAVVKRSKTKTRSCALGIPSSVAISKIITLPASIPSNELESSITLEAEQHIPYPMDEVNFDFEILGESKNSQESIDVLLAATRKENVEMRVAAAELAGLHVEVVDLESHALELLFSKLVEDIDDQSVIGVVDFGASMTGMTVFEYGKVAFSREQAFGGKELTEEIMQRYGLTFQESGLAKKKGDLPEGYIPEVLDPFKDNMVRQVNRFLQFYYASTQQAQVDKILLSGGSASISGIDDQIQSSVGIPTQLVNPFAEMTLSPRINPARFTNDIPAMLVATGLSLRGIE</sequence>
<dbReference type="InterPro" id="IPR050696">
    <property type="entry name" value="FtsA/MreB"/>
</dbReference>
<dbReference type="CDD" id="cd24049">
    <property type="entry name" value="ASKHA_NBD_PilM"/>
    <property type="match status" value="1"/>
</dbReference>
<dbReference type="PANTHER" id="PTHR32432">
    <property type="entry name" value="CELL DIVISION PROTEIN FTSA-RELATED"/>
    <property type="match status" value="1"/>
</dbReference>